<dbReference type="RefSeq" id="WP_073369526.1">
    <property type="nucleotide sequence ID" value="NZ_FQWB01000002.1"/>
</dbReference>
<evidence type="ECO:0000313" key="2">
    <source>
        <dbReference type="EMBL" id="SHG17893.1"/>
    </source>
</evidence>
<evidence type="ECO:0000313" key="3">
    <source>
        <dbReference type="Proteomes" id="UP000184516"/>
    </source>
</evidence>
<dbReference type="PANTHER" id="PTHR36919:SF3">
    <property type="entry name" value="BLL5882 PROTEIN"/>
    <property type="match status" value="1"/>
</dbReference>
<reference evidence="3" key="1">
    <citation type="submission" date="2016-11" db="EMBL/GenBank/DDBJ databases">
        <authorList>
            <person name="Varghese N."/>
            <person name="Submissions S."/>
        </authorList>
    </citation>
    <scope>NUCLEOTIDE SEQUENCE [LARGE SCALE GENOMIC DNA]</scope>
    <source>
        <strain evidence="3">DSM 19978</strain>
    </source>
</reference>
<proteinExistence type="predicted"/>
<dbReference type="Gene3D" id="2.40.128.520">
    <property type="match status" value="1"/>
</dbReference>
<feature type="domain" description="DUF2147" evidence="1">
    <location>
        <begin position="26"/>
        <end position="141"/>
    </location>
</feature>
<organism evidence="2 3">
    <name type="scientific">Flavobacterium fluvii</name>
    <dbReference type="NCBI Taxonomy" id="468056"/>
    <lineage>
        <taxon>Bacteria</taxon>
        <taxon>Pseudomonadati</taxon>
        <taxon>Bacteroidota</taxon>
        <taxon>Flavobacteriia</taxon>
        <taxon>Flavobacteriales</taxon>
        <taxon>Flavobacteriaceae</taxon>
        <taxon>Flavobacterium</taxon>
    </lineage>
</organism>
<dbReference type="STRING" id="468056.SAMN05443549_102324"/>
<dbReference type="OrthoDB" id="9814399at2"/>
<evidence type="ECO:0000259" key="1">
    <source>
        <dbReference type="Pfam" id="PF09917"/>
    </source>
</evidence>
<keyword evidence="3" id="KW-1185">Reference proteome</keyword>
<protein>
    <submittedName>
        <fullName evidence="2">Uncharacterized conserved protein, DUF2147 family</fullName>
    </submittedName>
</protein>
<gene>
    <name evidence="2" type="ORF">SAMN05443549_102324</name>
</gene>
<name>A0A1M5HPK7_9FLAO</name>
<accession>A0A1M5HPK7</accession>
<dbReference type="PANTHER" id="PTHR36919">
    <property type="entry name" value="BLR1215 PROTEIN"/>
    <property type="match status" value="1"/>
</dbReference>
<sequence>MNKKLVITIVLFFLAILFAQSQTVVGKWKTIDDETGKAKAIVEIYEESGKIYGKVVFILEPENKKKLCVECSGKDKDKPILGMIIIKGLSKEGSEYTNGKILDPKNGNLYKCYITLETKDKLKVRGYIGISLLGRTQYWYRVKN</sequence>
<dbReference type="Pfam" id="PF09917">
    <property type="entry name" value="DUF2147"/>
    <property type="match status" value="1"/>
</dbReference>
<dbReference type="EMBL" id="FQWB01000002">
    <property type="protein sequence ID" value="SHG17893.1"/>
    <property type="molecule type" value="Genomic_DNA"/>
</dbReference>
<dbReference type="InterPro" id="IPR019223">
    <property type="entry name" value="DUF2147"/>
</dbReference>
<dbReference type="Proteomes" id="UP000184516">
    <property type="component" value="Unassembled WGS sequence"/>
</dbReference>
<dbReference type="AlphaFoldDB" id="A0A1M5HPK7"/>